<evidence type="ECO:0000313" key="2">
    <source>
        <dbReference type="EMBL" id="MFM4894727.1"/>
    </source>
</evidence>
<protein>
    <submittedName>
        <fullName evidence="2">Uncharacterized protein</fullName>
    </submittedName>
</protein>
<evidence type="ECO:0000256" key="1">
    <source>
        <dbReference type="SAM" id="SignalP"/>
    </source>
</evidence>
<feature type="signal peptide" evidence="1">
    <location>
        <begin position="1"/>
        <end position="23"/>
    </location>
</feature>
<dbReference type="EMBL" id="JBGXBU010000010">
    <property type="protein sequence ID" value="MFM4894727.1"/>
    <property type="molecule type" value="Genomic_DNA"/>
</dbReference>
<evidence type="ECO:0000313" key="3">
    <source>
        <dbReference type="Proteomes" id="UP001630969"/>
    </source>
</evidence>
<dbReference type="RefSeq" id="WP_167335472.1">
    <property type="nucleotide sequence ID" value="NZ_CDBT01000035.1"/>
</dbReference>
<comment type="caution">
    <text evidence="2">The sequence shown here is derived from an EMBL/GenBank/DDBJ whole genome shotgun (WGS) entry which is preliminary data.</text>
</comment>
<proteinExistence type="predicted"/>
<name>A0ABW9GVC7_9GAMM</name>
<keyword evidence="3" id="KW-1185">Reference proteome</keyword>
<organism evidence="2 3">
    <name type="scientific">Aeromonas bivalvium</name>
    <dbReference type="NCBI Taxonomy" id="440079"/>
    <lineage>
        <taxon>Bacteria</taxon>
        <taxon>Pseudomonadati</taxon>
        <taxon>Pseudomonadota</taxon>
        <taxon>Gammaproteobacteria</taxon>
        <taxon>Aeromonadales</taxon>
        <taxon>Aeromonadaceae</taxon>
        <taxon>Aeromonas</taxon>
    </lineage>
</organism>
<dbReference type="GeneID" id="97222010"/>
<reference evidence="2 3" key="1">
    <citation type="submission" date="2024-09" db="EMBL/GenBank/DDBJ databases">
        <title>Aeromonas strains Genome sequencing and assembly.</title>
        <authorList>
            <person name="Hu X."/>
            <person name="Tang B."/>
        </authorList>
    </citation>
    <scope>NUCLEOTIDE SEQUENCE [LARGE SCALE GENOMIC DNA]</scope>
    <source>
        <strain evidence="2 3">NB23SCDHY001</strain>
    </source>
</reference>
<gene>
    <name evidence="2" type="ORF">ACEUDJ_17920</name>
</gene>
<keyword evidence="1" id="KW-0732">Signal</keyword>
<accession>A0ABW9GVC7</accession>
<feature type="chain" id="PRO_5047110737" evidence="1">
    <location>
        <begin position="24"/>
        <end position="58"/>
    </location>
</feature>
<sequence>MNIKPLLLLVALVLPMTPTLARADGAQAMPLVVCHVDNKPQMLVPEYVCIWHGGRQHY</sequence>
<dbReference type="Proteomes" id="UP001630969">
    <property type="component" value="Unassembled WGS sequence"/>
</dbReference>